<feature type="domain" description="PPM-type phosphatase" evidence="2">
    <location>
        <begin position="5"/>
        <end position="72"/>
    </location>
</feature>
<dbReference type="InterPro" id="IPR036457">
    <property type="entry name" value="PPM-type-like_dom_sf"/>
</dbReference>
<evidence type="ECO:0000313" key="4">
    <source>
        <dbReference type="Proteomes" id="UP001183420"/>
    </source>
</evidence>
<dbReference type="InterPro" id="IPR001932">
    <property type="entry name" value="PPM-type_phosphatase-like_dom"/>
</dbReference>
<organism evidence="3 4">
    <name type="scientific">Streptomyces millisiae</name>
    <dbReference type="NCBI Taxonomy" id="3075542"/>
    <lineage>
        <taxon>Bacteria</taxon>
        <taxon>Bacillati</taxon>
        <taxon>Actinomycetota</taxon>
        <taxon>Actinomycetes</taxon>
        <taxon>Kitasatosporales</taxon>
        <taxon>Streptomycetaceae</taxon>
        <taxon>Streptomyces</taxon>
    </lineage>
</organism>
<keyword evidence="4" id="KW-1185">Reference proteome</keyword>
<sequence>MGAGRPGALLLLYTDGVTEARDGHGTCYDPSTSLRDRVFDDPDALVDAVIDDVLAHTGGNLHDDTAVLAVHHPTDAPAAGHLPGPGEPAG</sequence>
<dbReference type="Pfam" id="PF07228">
    <property type="entry name" value="SpoIIE"/>
    <property type="match status" value="1"/>
</dbReference>
<proteinExistence type="predicted"/>
<protein>
    <submittedName>
        <fullName evidence="3">SpoIIE family protein phosphatase</fullName>
    </submittedName>
</protein>
<evidence type="ECO:0000313" key="3">
    <source>
        <dbReference type="EMBL" id="MDT0316930.1"/>
    </source>
</evidence>
<reference evidence="4" key="1">
    <citation type="submission" date="2023-07" db="EMBL/GenBank/DDBJ databases">
        <title>30 novel species of actinomycetes from the DSMZ collection.</title>
        <authorList>
            <person name="Nouioui I."/>
        </authorList>
    </citation>
    <scope>NUCLEOTIDE SEQUENCE [LARGE SCALE GENOMIC DNA]</scope>
    <source>
        <strain evidence="4">DSM 44918</strain>
    </source>
</reference>
<dbReference type="PANTHER" id="PTHR43156">
    <property type="entry name" value="STAGE II SPORULATION PROTEIN E-RELATED"/>
    <property type="match status" value="1"/>
</dbReference>
<dbReference type="PANTHER" id="PTHR43156:SF2">
    <property type="entry name" value="STAGE II SPORULATION PROTEIN E"/>
    <property type="match status" value="1"/>
</dbReference>
<dbReference type="Gene3D" id="3.60.40.10">
    <property type="entry name" value="PPM-type phosphatase domain"/>
    <property type="match status" value="1"/>
</dbReference>
<dbReference type="EMBL" id="JAVREM010000001">
    <property type="protein sequence ID" value="MDT0316930.1"/>
    <property type="molecule type" value="Genomic_DNA"/>
</dbReference>
<accession>A0ABU2LH61</accession>
<evidence type="ECO:0000256" key="1">
    <source>
        <dbReference type="ARBA" id="ARBA00022801"/>
    </source>
</evidence>
<comment type="caution">
    <text evidence="3">The sequence shown here is derived from an EMBL/GenBank/DDBJ whole genome shotgun (WGS) entry which is preliminary data.</text>
</comment>
<keyword evidence="1" id="KW-0378">Hydrolase</keyword>
<name>A0ABU2LH61_9ACTN</name>
<evidence type="ECO:0000259" key="2">
    <source>
        <dbReference type="Pfam" id="PF07228"/>
    </source>
</evidence>
<dbReference type="InterPro" id="IPR052016">
    <property type="entry name" value="Bact_Sigma-Reg"/>
</dbReference>
<dbReference type="RefSeq" id="WP_311594659.1">
    <property type="nucleotide sequence ID" value="NZ_JAVREM010000001.1"/>
</dbReference>
<gene>
    <name evidence="3" type="ORF">RNC47_01105</name>
</gene>
<dbReference type="Proteomes" id="UP001183420">
    <property type="component" value="Unassembled WGS sequence"/>
</dbReference>